<comment type="function">
    <text evidence="4">Component of the exocyst complex involved in the docking of exocytic vesicles with fusion sites on the plasma membrane.</text>
</comment>
<feature type="domain" description="Exocyst complex component Sec8 N-terminal" evidence="6">
    <location>
        <begin position="120"/>
        <end position="258"/>
    </location>
</feature>
<sequence>MRPARSNLRDRLNSSGSVPSANQWRPGHQPSDSYASARFAPSDEEQGLIYDEPEAEVETPKALGAVIAAFQSAGETRRKMTNGTNGSGTSEVSSRSNRRDGKQRDRDRERRANGRRPGNELDAILDRIKDEWTVLADEDFNPVEVALSLLDSSSVGRDLDSFRRTKLALERALKATVDKHYQSFAASLPHHAALLTSLTATQGQVKDAKVRLTEVREALGSKRADLVQLWSRNHALDEMLKLLDEIERLKSIPDQLESLMTEKRILQAAVLLVKNLKTINKPDMMEVGAVADLRSYLSSQETALRDILIEELHHHLYLKSFWCDTRWSAYATGQDTLPIQEATQGSPQPPSMPNAMTPATPVRPPTKLSRFLTDLAVRPTIDPLLDDISSPEASSPLITAFTASGNFPEDVQSGPAPSKNPESDSFTYMETVLESLAVLGQLGYSLDIVAQRLPAEIHLLIETTIDEVTERQESLRRQSTFTPSSRLSLSSFNNPLSNAVTKVTSLGKLRSPELEGMEKETEREVLRDLFWTLYSKLDAVLQGLRVVYEVTARISSRREFKDSSGARPGSLFPLGELYQPLLSEVRTLLGDQLTDEDRAASVVNPIASISEALQGRTSRDRSKHSFRFAESDVKLSVRVLKKHEEELTRVLKDNVPGLVQANTDNVTALSRAAKDDRFAAAEKHRLLIRPSAFHVSVLFQPTQAFLHRIGEVLPSSIYDSFKDDNALLDDFVLNVYLPQLEDKVSALVHSAISGPDAFEEDPTSLRISPKPLVKACTALMAVINSLCAMLKSTSFHRENYSRLILSVVIHFYQRCNTRFQDLVARNSFGVVPDVLPDAMLHISARWAQKPEVSACLSEMYATPDTDTVKKQTVCQQETRIELNFLNNEEITREHLIPSRNLAELCRLHYSLTWFIHQLSTLRVLAEDPLSPQSAADPLAQFFSPAKPSFEPKQGLSDPQAVEDQKLSLPLTRAMALRFDALLKTYDLLAEVILFTTRIDIRCRTIHYLNLVMRTNDFLIEQAPVEPDMQVAELNADMGKIDDFAASTLPERERRFLFEGLGSLMDQLLVSGARYINLMNNHGVERIMRNLLALEQNLKTMTGDEARDADLSRARRYWAMFGDGPKEMLERAKNGPPQFSFDEYKAMLTLQCGVEQLKENSRSAAPPVPDSARSSMTENADRRAYNEFLIDLHALAIEDW</sequence>
<accession>A0A167ILQ7</accession>
<evidence type="ECO:0000259" key="6">
    <source>
        <dbReference type="Pfam" id="PF04048"/>
    </source>
</evidence>
<name>A0A167ILQ7_CALVF</name>
<evidence type="ECO:0000313" key="9">
    <source>
        <dbReference type="Proteomes" id="UP000076738"/>
    </source>
</evidence>
<keyword evidence="1 4" id="KW-0813">Transport</keyword>
<comment type="similarity">
    <text evidence="4">Belongs to the SEC8 family.</text>
</comment>
<feature type="region of interest" description="Disordered" evidence="5">
    <location>
        <begin position="74"/>
        <end position="118"/>
    </location>
</feature>
<evidence type="ECO:0000313" key="8">
    <source>
        <dbReference type="EMBL" id="KZO92760.1"/>
    </source>
</evidence>
<feature type="region of interest" description="Disordered" evidence="5">
    <location>
        <begin position="1157"/>
        <end position="1177"/>
    </location>
</feature>
<protein>
    <recommendedName>
        <fullName evidence="4">Exocyst complex component Sec8</fullName>
    </recommendedName>
</protein>
<dbReference type="Pfam" id="PF20652">
    <property type="entry name" value="Sec8_C"/>
    <property type="match status" value="1"/>
</dbReference>
<reference evidence="8 9" key="1">
    <citation type="journal article" date="2016" name="Mol. Biol. Evol.">
        <title>Comparative Genomics of Early-Diverging Mushroom-Forming Fungi Provides Insights into the Origins of Lignocellulose Decay Capabilities.</title>
        <authorList>
            <person name="Nagy L.G."/>
            <person name="Riley R."/>
            <person name="Tritt A."/>
            <person name="Adam C."/>
            <person name="Daum C."/>
            <person name="Floudas D."/>
            <person name="Sun H."/>
            <person name="Yadav J.S."/>
            <person name="Pangilinan J."/>
            <person name="Larsson K.H."/>
            <person name="Matsuura K."/>
            <person name="Barry K."/>
            <person name="Labutti K."/>
            <person name="Kuo R."/>
            <person name="Ohm R.A."/>
            <person name="Bhattacharya S.S."/>
            <person name="Shirouzu T."/>
            <person name="Yoshinaga Y."/>
            <person name="Martin F.M."/>
            <person name="Grigoriev I.V."/>
            <person name="Hibbett D.S."/>
        </authorList>
    </citation>
    <scope>NUCLEOTIDE SEQUENCE [LARGE SCALE GENOMIC DNA]</scope>
    <source>
        <strain evidence="8 9">TUFC12733</strain>
    </source>
</reference>
<dbReference type="Proteomes" id="UP000076738">
    <property type="component" value="Unassembled WGS sequence"/>
</dbReference>
<dbReference type="PANTHER" id="PTHR14146">
    <property type="entry name" value="EXOCYST COMPLEX COMPONENT 4"/>
    <property type="match status" value="1"/>
</dbReference>
<feature type="compositionally biased region" description="Basic and acidic residues" evidence="5">
    <location>
        <begin position="97"/>
        <end position="112"/>
    </location>
</feature>
<dbReference type="GO" id="GO:0006612">
    <property type="term" value="P:protein targeting to membrane"/>
    <property type="evidence" value="ECO:0007669"/>
    <property type="project" value="UniProtKB-UniRule"/>
</dbReference>
<dbReference type="AlphaFoldDB" id="A0A167ILQ7"/>
<keyword evidence="2 4" id="KW-0268">Exocytosis</keyword>
<evidence type="ECO:0000256" key="2">
    <source>
        <dbReference type="ARBA" id="ARBA00022483"/>
    </source>
</evidence>
<gene>
    <name evidence="8" type="ORF">CALVIDRAFT_487090</name>
</gene>
<keyword evidence="9" id="KW-1185">Reference proteome</keyword>
<dbReference type="GO" id="GO:0015031">
    <property type="term" value="P:protein transport"/>
    <property type="evidence" value="ECO:0007669"/>
    <property type="project" value="UniProtKB-KW"/>
</dbReference>
<feature type="compositionally biased region" description="Polar residues" evidence="5">
    <location>
        <begin position="81"/>
        <end position="95"/>
    </location>
</feature>
<dbReference type="STRING" id="1330018.A0A167ILQ7"/>
<keyword evidence="3 4" id="KW-0653">Protein transport</keyword>
<organism evidence="8 9">
    <name type="scientific">Calocera viscosa (strain TUFC12733)</name>
    <dbReference type="NCBI Taxonomy" id="1330018"/>
    <lineage>
        <taxon>Eukaryota</taxon>
        <taxon>Fungi</taxon>
        <taxon>Dikarya</taxon>
        <taxon>Basidiomycota</taxon>
        <taxon>Agaricomycotina</taxon>
        <taxon>Dacrymycetes</taxon>
        <taxon>Dacrymycetales</taxon>
        <taxon>Dacrymycetaceae</taxon>
        <taxon>Calocera</taxon>
    </lineage>
</organism>
<dbReference type="InterPro" id="IPR048630">
    <property type="entry name" value="Sec8_M"/>
</dbReference>
<feature type="region of interest" description="Disordered" evidence="5">
    <location>
        <begin position="1"/>
        <end position="53"/>
    </location>
</feature>
<evidence type="ECO:0000259" key="7">
    <source>
        <dbReference type="Pfam" id="PF20652"/>
    </source>
</evidence>
<dbReference type="PANTHER" id="PTHR14146:SF0">
    <property type="entry name" value="EXOCYST COMPLEX COMPONENT 4"/>
    <property type="match status" value="1"/>
</dbReference>
<dbReference type="GO" id="GO:0006893">
    <property type="term" value="P:Golgi to plasma membrane transport"/>
    <property type="evidence" value="ECO:0007669"/>
    <property type="project" value="TreeGrafter"/>
</dbReference>
<evidence type="ECO:0000256" key="3">
    <source>
        <dbReference type="ARBA" id="ARBA00022927"/>
    </source>
</evidence>
<proteinExistence type="inferred from homology"/>
<dbReference type="EMBL" id="KV417307">
    <property type="protein sequence ID" value="KZO92760.1"/>
    <property type="molecule type" value="Genomic_DNA"/>
</dbReference>
<feature type="compositionally biased region" description="Polar residues" evidence="5">
    <location>
        <begin position="13"/>
        <end position="23"/>
    </location>
</feature>
<feature type="compositionally biased region" description="Acidic residues" evidence="5">
    <location>
        <begin position="42"/>
        <end position="53"/>
    </location>
</feature>
<dbReference type="GO" id="GO:0000145">
    <property type="term" value="C:exocyst"/>
    <property type="evidence" value="ECO:0007669"/>
    <property type="project" value="UniProtKB-UniRule"/>
</dbReference>
<dbReference type="GO" id="GO:0090522">
    <property type="term" value="P:vesicle tethering involved in exocytosis"/>
    <property type="evidence" value="ECO:0007669"/>
    <property type="project" value="UniProtKB-UniRule"/>
</dbReference>
<dbReference type="OrthoDB" id="272977at2759"/>
<feature type="region of interest" description="Disordered" evidence="5">
    <location>
        <begin position="340"/>
        <end position="363"/>
    </location>
</feature>
<dbReference type="InterPro" id="IPR007191">
    <property type="entry name" value="Sec8_exocyst_N"/>
</dbReference>
<evidence type="ECO:0000256" key="5">
    <source>
        <dbReference type="SAM" id="MobiDB-lite"/>
    </source>
</evidence>
<feature type="domain" description="Exocyst complex component Sec8 middle helical bundle" evidence="7">
    <location>
        <begin position="420"/>
        <end position="702"/>
    </location>
</feature>
<dbReference type="GO" id="GO:0006904">
    <property type="term" value="P:vesicle docking involved in exocytosis"/>
    <property type="evidence" value="ECO:0007669"/>
    <property type="project" value="InterPro"/>
</dbReference>
<dbReference type="InterPro" id="IPR039682">
    <property type="entry name" value="Sec8/EXOC4"/>
</dbReference>
<dbReference type="Pfam" id="PF04048">
    <property type="entry name" value="Sec8_N"/>
    <property type="match status" value="1"/>
</dbReference>
<evidence type="ECO:0000256" key="1">
    <source>
        <dbReference type="ARBA" id="ARBA00022448"/>
    </source>
</evidence>
<evidence type="ECO:0000256" key="4">
    <source>
        <dbReference type="RuleBase" id="RU367079"/>
    </source>
</evidence>